<dbReference type="KEGG" id="hazt:108683362"/>
<protein>
    <submittedName>
        <fullName evidence="13">TWiK family of potassium channels protein 7</fullName>
    </submittedName>
</protein>
<dbReference type="AlphaFoldDB" id="A0A8B7PQ90"/>
<keyword evidence="2 8" id="KW-0813">Transport</keyword>
<evidence type="ECO:0000259" key="11">
    <source>
        <dbReference type="Pfam" id="PF07885"/>
    </source>
</evidence>
<dbReference type="GO" id="GO:0005886">
    <property type="term" value="C:plasma membrane"/>
    <property type="evidence" value="ECO:0007669"/>
    <property type="project" value="TreeGrafter"/>
</dbReference>
<dbReference type="OMA" id="NICCCRC"/>
<feature type="domain" description="Potassium channel" evidence="11">
    <location>
        <begin position="120"/>
        <end position="181"/>
    </location>
</feature>
<dbReference type="GO" id="GO:0022841">
    <property type="term" value="F:potassium ion leak channel activity"/>
    <property type="evidence" value="ECO:0007669"/>
    <property type="project" value="TreeGrafter"/>
</dbReference>
<keyword evidence="5 8" id="KW-0406">Ion transport</keyword>
<comment type="similarity">
    <text evidence="8">Belongs to the two pore domain potassium channel (TC 1.A.1.8) family.</text>
</comment>
<sequence>MEDDSAFAYKEKKPAGSIIGKILFSHVGLLFLVLLYTFLGALAFIELEKTAELSRYSKKMNKARSVNQSMNYLVQRLWFYESNKSFTIEDYTPHVMGDLENLESVIMDAIGGFKYDGTVDGWVWDWTFSQSSLFTMSIITTIGYGNIYPKTFYGQMFCIVYALVGCPLLLLFLSNIGEVMAESLTYFYSRCCCRWCRSRRYVSELPPGVPEKHAKEVYDDVVGQEEYMPTKKVTVPITINLVLLAAYIMLGALMFQSFESWKFHSSCYFTFITVATVGYGDYYPKASMVNDLGASFVATAKMMISILYLLAGMALLSMAVNLMQEQIVEKCRWLAREIGLSGDSNAPKDPNAKKDPKALKDSNDSKDPNAAKDVEAGNASKGPGNYDRRESVAGLSVPESPGLTPSAAPTRPSSALSMLPGTAE</sequence>
<feature type="transmembrane region" description="Helical" evidence="10">
    <location>
        <begin position="303"/>
        <end position="323"/>
    </location>
</feature>
<proteinExistence type="inferred from homology"/>
<reference evidence="13" key="1">
    <citation type="submission" date="2025-08" db="UniProtKB">
        <authorList>
            <consortium name="RefSeq"/>
        </authorList>
    </citation>
    <scope>IDENTIFICATION</scope>
    <source>
        <tissue evidence="13">Whole organism</tissue>
    </source>
</reference>
<evidence type="ECO:0000256" key="1">
    <source>
        <dbReference type="ARBA" id="ARBA00004141"/>
    </source>
</evidence>
<dbReference type="InterPro" id="IPR003280">
    <property type="entry name" value="2pore_dom_K_chnl"/>
</dbReference>
<feature type="transmembrane region" description="Helical" evidence="10">
    <location>
        <begin position="267"/>
        <end position="283"/>
    </location>
</feature>
<keyword evidence="4 10" id="KW-1133">Transmembrane helix</keyword>
<evidence type="ECO:0000256" key="10">
    <source>
        <dbReference type="SAM" id="Phobius"/>
    </source>
</evidence>
<dbReference type="RefSeq" id="XP_018028165.1">
    <property type="nucleotide sequence ID" value="XM_018172676.2"/>
</dbReference>
<dbReference type="SUPFAM" id="SSF81324">
    <property type="entry name" value="Voltage-gated potassium channels"/>
    <property type="match status" value="2"/>
</dbReference>
<dbReference type="GO" id="GO:0030322">
    <property type="term" value="P:stabilization of membrane potential"/>
    <property type="evidence" value="ECO:0007669"/>
    <property type="project" value="TreeGrafter"/>
</dbReference>
<evidence type="ECO:0000256" key="2">
    <source>
        <dbReference type="ARBA" id="ARBA00022448"/>
    </source>
</evidence>
<evidence type="ECO:0000256" key="7">
    <source>
        <dbReference type="ARBA" id="ARBA00023303"/>
    </source>
</evidence>
<dbReference type="Pfam" id="PF07885">
    <property type="entry name" value="Ion_trans_2"/>
    <property type="match status" value="2"/>
</dbReference>
<feature type="transmembrane region" description="Helical" evidence="10">
    <location>
        <begin position="123"/>
        <end position="144"/>
    </location>
</feature>
<evidence type="ECO:0000256" key="6">
    <source>
        <dbReference type="ARBA" id="ARBA00023136"/>
    </source>
</evidence>
<feature type="compositionally biased region" description="Basic and acidic residues" evidence="9">
    <location>
        <begin position="350"/>
        <end position="375"/>
    </location>
</feature>
<dbReference type="OrthoDB" id="297496at2759"/>
<dbReference type="GeneID" id="108683362"/>
<keyword evidence="12" id="KW-1185">Reference proteome</keyword>
<keyword evidence="6 10" id="KW-0472">Membrane</keyword>
<feature type="domain" description="Potassium channel" evidence="11">
    <location>
        <begin position="243"/>
        <end position="328"/>
    </location>
</feature>
<name>A0A8B7PQ90_HYAAZ</name>
<dbReference type="PANTHER" id="PTHR11003">
    <property type="entry name" value="POTASSIUM CHANNEL, SUBFAMILY K"/>
    <property type="match status" value="1"/>
</dbReference>
<evidence type="ECO:0000313" key="12">
    <source>
        <dbReference type="Proteomes" id="UP000694843"/>
    </source>
</evidence>
<evidence type="ECO:0000313" key="13">
    <source>
        <dbReference type="RefSeq" id="XP_018028165.1"/>
    </source>
</evidence>
<feature type="region of interest" description="Disordered" evidence="9">
    <location>
        <begin position="344"/>
        <end position="424"/>
    </location>
</feature>
<evidence type="ECO:0000256" key="3">
    <source>
        <dbReference type="ARBA" id="ARBA00022692"/>
    </source>
</evidence>
<dbReference type="Gene3D" id="1.10.287.70">
    <property type="match status" value="1"/>
</dbReference>
<feature type="transmembrane region" description="Helical" evidence="10">
    <location>
        <begin position="156"/>
        <end position="176"/>
    </location>
</feature>
<keyword evidence="7 8" id="KW-0407">Ion channel</keyword>
<evidence type="ECO:0000256" key="9">
    <source>
        <dbReference type="SAM" id="MobiDB-lite"/>
    </source>
</evidence>
<accession>A0A8B7PQ90</accession>
<dbReference type="PANTHER" id="PTHR11003:SF334">
    <property type="entry name" value="FI03418P"/>
    <property type="match status" value="1"/>
</dbReference>
<feature type="transmembrane region" description="Helical" evidence="10">
    <location>
        <begin position="22"/>
        <end position="45"/>
    </location>
</feature>
<dbReference type="InterPro" id="IPR013099">
    <property type="entry name" value="K_chnl_dom"/>
</dbReference>
<gene>
    <name evidence="13" type="primary">LOC108683362</name>
</gene>
<dbReference type="GO" id="GO:0015271">
    <property type="term" value="F:outward rectifier potassium channel activity"/>
    <property type="evidence" value="ECO:0007669"/>
    <property type="project" value="TreeGrafter"/>
</dbReference>
<evidence type="ECO:0000256" key="8">
    <source>
        <dbReference type="RuleBase" id="RU003857"/>
    </source>
</evidence>
<dbReference type="Proteomes" id="UP000694843">
    <property type="component" value="Unplaced"/>
</dbReference>
<dbReference type="PRINTS" id="PR01333">
    <property type="entry name" value="2POREKCHANEL"/>
</dbReference>
<feature type="transmembrane region" description="Helical" evidence="10">
    <location>
        <begin position="237"/>
        <end position="255"/>
    </location>
</feature>
<organism evidence="12 13">
    <name type="scientific">Hyalella azteca</name>
    <name type="common">Amphipod</name>
    <dbReference type="NCBI Taxonomy" id="294128"/>
    <lineage>
        <taxon>Eukaryota</taxon>
        <taxon>Metazoa</taxon>
        <taxon>Ecdysozoa</taxon>
        <taxon>Arthropoda</taxon>
        <taxon>Crustacea</taxon>
        <taxon>Multicrustacea</taxon>
        <taxon>Malacostraca</taxon>
        <taxon>Eumalacostraca</taxon>
        <taxon>Peracarida</taxon>
        <taxon>Amphipoda</taxon>
        <taxon>Senticaudata</taxon>
        <taxon>Talitrida</taxon>
        <taxon>Talitroidea</taxon>
        <taxon>Hyalellidae</taxon>
        <taxon>Hyalella</taxon>
    </lineage>
</organism>
<evidence type="ECO:0000256" key="5">
    <source>
        <dbReference type="ARBA" id="ARBA00023065"/>
    </source>
</evidence>
<keyword evidence="3 8" id="KW-0812">Transmembrane</keyword>
<evidence type="ECO:0000256" key="4">
    <source>
        <dbReference type="ARBA" id="ARBA00022989"/>
    </source>
</evidence>
<comment type="subcellular location">
    <subcellularLocation>
        <location evidence="1">Membrane</location>
        <topology evidence="1">Multi-pass membrane protein</topology>
    </subcellularLocation>
</comment>